<feature type="transmembrane region" description="Helical" evidence="2">
    <location>
        <begin position="96"/>
        <end position="122"/>
    </location>
</feature>
<evidence type="ECO:0000256" key="1">
    <source>
        <dbReference type="SAM" id="MobiDB-lite"/>
    </source>
</evidence>
<dbReference type="Proteomes" id="UP000569914">
    <property type="component" value="Unassembled WGS sequence"/>
</dbReference>
<reference evidence="3 4" key="1">
    <citation type="submission" date="2020-07" db="EMBL/GenBank/DDBJ databases">
        <title>Sequencing the genomes of 1000 actinobacteria strains.</title>
        <authorList>
            <person name="Klenk H.-P."/>
        </authorList>
    </citation>
    <scope>NUCLEOTIDE SEQUENCE [LARGE SCALE GENOMIC DNA]</scope>
    <source>
        <strain evidence="3 4">DSM 22083</strain>
    </source>
</reference>
<feature type="transmembrane region" description="Helical" evidence="2">
    <location>
        <begin position="218"/>
        <end position="242"/>
    </location>
</feature>
<evidence type="ECO:0000313" key="4">
    <source>
        <dbReference type="Proteomes" id="UP000569914"/>
    </source>
</evidence>
<keyword evidence="2" id="KW-1133">Transmembrane helix</keyword>
<gene>
    <name evidence="3" type="ORF">BKA15_002732</name>
</gene>
<evidence type="ECO:0000313" key="3">
    <source>
        <dbReference type="EMBL" id="NYE71403.1"/>
    </source>
</evidence>
<feature type="compositionally biased region" description="Low complexity" evidence="1">
    <location>
        <begin position="14"/>
        <end position="29"/>
    </location>
</feature>
<proteinExistence type="predicted"/>
<feature type="transmembrane region" description="Helical" evidence="2">
    <location>
        <begin position="176"/>
        <end position="198"/>
    </location>
</feature>
<keyword evidence="4" id="KW-1185">Reference proteome</keyword>
<comment type="caution">
    <text evidence="3">The sequence shown here is derived from an EMBL/GenBank/DDBJ whole genome shotgun (WGS) entry which is preliminary data.</text>
</comment>
<accession>A0A7Y9I6W8</accession>
<dbReference type="EMBL" id="JACCBU010000001">
    <property type="protein sequence ID" value="NYE71403.1"/>
    <property type="molecule type" value="Genomic_DNA"/>
</dbReference>
<feature type="compositionally biased region" description="Basic and acidic residues" evidence="1">
    <location>
        <begin position="30"/>
        <end position="77"/>
    </location>
</feature>
<feature type="transmembrane region" description="Helical" evidence="2">
    <location>
        <begin position="134"/>
        <end position="155"/>
    </location>
</feature>
<evidence type="ECO:0000256" key="2">
    <source>
        <dbReference type="SAM" id="Phobius"/>
    </source>
</evidence>
<sequence>MSIAGNPPNRDATPAGAGPDRPAGAGPDRPVGDEPRPSRAMDEPTDDDRTGPLADHDQDQEHPIAPEEAERFDTDRRSVVDREKERFGGMKFGSCFFGWLTATGTVVLLASLVSAAGTAIGLSQGVDATNVAQYSGTIGLVGGIALLVVILIGYYCGGYVAGRMARFNGITQGVGVWLWAIIMAVAVALLGLVAGNQFDVLARLGGFPRLPINEGTLTTGGVVAAVAVVLVSLLGAVLGGLAGMRFHRRVDKAGLGQ</sequence>
<protein>
    <submittedName>
        <fullName evidence="3">Uncharacterized protein</fullName>
    </submittedName>
</protein>
<feature type="region of interest" description="Disordered" evidence="1">
    <location>
        <begin position="1"/>
        <end position="77"/>
    </location>
</feature>
<keyword evidence="2" id="KW-0812">Transmembrane</keyword>
<keyword evidence="2" id="KW-0472">Membrane</keyword>
<name>A0A7Y9I6W8_9ACTN</name>
<organism evidence="3 4">
    <name type="scientific">Microlunatus parietis</name>
    <dbReference type="NCBI Taxonomy" id="682979"/>
    <lineage>
        <taxon>Bacteria</taxon>
        <taxon>Bacillati</taxon>
        <taxon>Actinomycetota</taxon>
        <taxon>Actinomycetes</taxon>
        <taxon>Propionibacteriales</taxon>
        <taxon>Propionibacteriaceae</taxon>
        <taxon>Microlunatus</taxon>
    </lineage>
</organism>
<dbReference type="AlphaFoldDB" id="A0A7Y9I6W8"/>
<dbReference type="RefSeq" id="WP_179751519.1">
    <property type="nucleotide sequence ID" value="NZ_JACCBU010000001.1"/>
</dbReference>